<dbReference type="Pfam" id="PF07986">
    <property type="entry name" value="TBCC"/>
    <property type="match status" value="1"/>
</dbReference>
<evidence type="ECO:0000256" key="1">
    <source>
        <dbReference type="ARBA" id="ARBA00008848"/>
    </source>
</evidence>
<dbReference type="Proteomes" id="UP000821853">
    <property type="component" value="Chromosome 1"/>
</dbReference>
<accession>A0A9J6FBJ7</accession>
<feature type="domain" description="C-CAP/cofactor C-like" evidence="3">
    <location>
        <begin position="61"/>
        <end position="220"/>
    </location>
</feature>
<dbReference type="InterPro" id="IPR027684">
    <property type="entry name" value="TBCC"/>
</dbReference>
<evidence type="ECO:0000313" key="4">
    <source>
        <dbReference type="EMBL" id="KAH9360402.1"/>
    </source>
</evidence>
<dbReference type="InterPro" id="IPR016098">
    <property type="entry name" value="CAP/MinC_C"/>
</dbReference>
<proteinExistence type="inferred from homology"/>
<feature type="region of interest" description="Disordered" evidence="2">
    <location>
        <begin position="1"/>
        <end position="22"/>
    </location>
</feature>
<reference evidence="4 5" key="1">
    <citation type="journal article" date="2020" name="Cell">
        <title>Large-Scale Comparative Analyses of Tick Genomes Elucidate Their Genetic Diversity and Vector Capacities.</title>
        <authorList>
            <consortium name="Tick Genome and Microbiome Consortium (TIGMIC)"/>
            <person name="Jia N."/>
            <person name="Wang J."/>
            <person name="Shi W."/>
            <person name="Du L."/>
            <person name="Sun Y."/>
            <person name="Zhan W."/>
            <person name="Jiang J.F."/>
            <person name="Wang Q."/>
            <person name="Zhang B."/>
            <person name="Ji P."/>
            <person name="Bell-Sakyi L."/>
            <person name="Cui X.M."/>
            <person name="Yuan T.T."/>
            <person name="Jiang B.G."/>
            <person name="Yang W.F."/>
            <person name="Lam T.T."/>
            <person name="Chang Q.C."/>
            <person name="Ding S.J."/>
            <person name="Wang X.J."/>
            <person name="Zhu J.G."/>
            <person name="Ruan X.D."/>
            <person name="Zhao L."/>
            <person name="Wei J.T."/>
            <person name="Ye R.Z."/>
            <person name="Que T.C."/>
            <person name="Du C.H."/>
            <person name="Zhou Y.H."/>
            <person name="Cheng J.X."/>
            <person name="Dai P.F."/>
            <person name="Guo W.B."/>
            <person name="Han X.H."/>
            <person name="Huang E.J."/>
            <person name="Li L.F."/>
            <person name="Wei W."/>
            <person name="Gao Y.C."/>
            <person name="Liu J.Z."/>
            <person name="Shao H.Z."/>
            <person name="Wang X."/>
            <person name="Wang C.C."/>
            <person name="Yang T.C."/>
            <person name="Huo Q.B."/>
            <person name="Li W."/>
            <person name="Chen H.Y."/>
            <person name="Chen S.E."/>
            <person name="Zhou L.G."/>
            <person name="Ni X.B."/>
            <person name="Tian J.H."/>
            <person name="Sheng Y."/>
            <person name="Liu T."/>
            <person name="Pan Y.S."/>
            <person name="Xia L.Y."/>
            <person name="Li J."/>
            <person name="Zhao F."/>
            <person name="Cao W.C."/>
        </authorList>
    </citation>
    <scope>NUCLEOTIDE SEQUENCE [LARGE SCALE GENOMIC DNA]</scope>
    <source>
        <strain evidence="4">HaeL-2018</strain>
    </source>
</reference>
<dbReference type="VEuPathDB" id="VectorBase:HLOH_047364"/>
<organism evidence="4 5">
    <name type="scientific">Haemaphysalis longicornis</name>
    <name type="common">Bush tick</name>
    <dbReference type="NCBI Taxonomy" id="44386"/>
    <lineage>
        <taxon>Eukaryota</taxon>
        <taxon>Metazoa</taxon>
        <taxon>Ecdysozoa</taxon>
        <taxon>Arthropoda</taxon>
        <taxon>Chelicerata</taxon>
        <taxon>Arachnida</taxon>
        <taxon>Acari</taxon>
        <taxon>Parasitiformes</taxon>
        <taxon>Ixodida</taxon>
        <taxon>Ixodoidea</taxon>
        <taxon>Ixodidae</taxon>
        <taxon>Haemaphysalinae</taxon>
        <taxon>Haemaphysalis</taxon>
    </lineage>
</organism>
<dbReference type="InterPro" id="IPR012945">
    <property type="entry name" value="Tubulin-bd_cofactor_C_dom"/>
</dbReference>
<evidence type="ECO:0000313" key="5">
    <source>
        <dbReference type="Proteomes" id="UP000821853"/>
    </source>
</evidence>
<evidence type="ECO:0000256" key="2">
    <source>
        <dbReference type="SAM" id="MobiDB-lite"/>
    </source>
</evidence>
<dbReference type="PANTHER" id="PTHR15139:SF0">
    <property type="entry name" value="TUBULIN-SPECIFIC CHAPERONE C"/>
    <property type="match status" value="1"/>
</dbReference>
<dbReference type="PANTHER" id="PTHR15139">
    <property type="entry name" value="TUBULIN FOLDING COFACTOR C"/>
    <property type="match status" value="1"/>
</dbReference>
<dbReference type="Gene3D" id="2.160.20.70">
    <property type="match status" value="1"/>
</dbReference>
<gene>
    <name evidence="4" type="ORF">HPB48_012169</name>
</gene>
<name>A0A9J6FBJ7_HAELO</name>
<comment type="similarity">
    <text evidence="1">Belongs to the TBCC family.</text>
</comment>
<dbReference type="AlphaFoldDB" id="A0A9J6FBJ7"/>
<protein>
    <recommendedName>
        <fullName evidence="3">C-CAP/cofactor C-like domain-containing protein</fullName>
    </recommendedName>
</protein>
<dbReference type="OrthoDB" id="194775at2759"/>
<evidence type="ECO:0000259" key="3">
    <source>
        <dbReference type="PROSITE" id="PS51329"/>
    </source>
</evidence>
<dbReference type="GO" id="GO:0007023">
    <property type="term" value="P:post-chaperonin tubulin folding pathway"/>
    <property type="evidence" value="ECO:0007669"/>
    <property type="project" value="InterPro"/>
</dbReference>
<dbReference type="GO" id="GO:0007021">
    <property type="term" value="P:tubulin complex assembly"/>
    <property type="evidence" value="ECO:0007669"/>
    <property type="project" value="TreeGrafter"/>
</dbReference>
<dbReference type="EMBL" id="JABSTR010000001">
    <property type="protein sequence ID" value="KAH9360402.1"/>
    <property type="molecule type" value="Genomic_DNA"/>
</dbReference>
<comment type="caution">
    <text evidence="4">The sequence shown here is derived from an EMBL/GenBank/DDBJ whole genome shotgun (WGS) entry which is preliminary data.</text>
</comment>
<dbReference type="GO" id="GO:0005737">
    <property type="term" value="C:cytoplasm"/>
    <property type="evidence" value="ECO:0007669"/>
    <property type="project" value="TreeGrafter"/>
</dbReference>
<dbReference type="InterPro" id="IPR017901">
    <property type="entry name" value="C-CAP_CF_C-like"/>
</dbReference>
<dbReference type="PROSITE" id="PS51329">
    <property type="entry name" value="C_CAP_COFACTOR_C"/>
    <property type="match status" value="1"/>
</dbReference>
<sequence length="242" mass="26386">MVTVTETAKATDTAQENAVSASKTKIAGVTHLTRSCELIEPLHSQHATAAATSSQGWTTNPPPSLLSLAQHQAKAKGEAVNAALKNTATNTTMVGFHDCSGEALELEGVRGKDVELDSLVDCEVSICSCLATLFARRLRKCNIRCDPVAASVFVGRQLRVHDTRRCEFLVHIQARSIIEDSTELVFGPYDYVYEGNERDWQASGLNRAGVNWALVDDFNWLSADRPSPNWRTVGQTAVDVKQ</sequence>
<keyword evidence="5" id="KW-1185">Reference proteome</keyword>